<proteinExistence type="predicted"/>
<reference evidence="2 3" key="1">
    <citation type="submission" date="2018-06" db="EMBL/GenBank/DDBJ databases">
        <authorList>
            <consortium name="Pathogen Informatics"/>
            <person name="Doyle S."/>
        </authorList>
    </citation>
    <scope>NUCLEOTIDE SEQUENCE [LARGE SCALE GENOMIC DNA]</scope>
    <source>
        <strain evidence="2 3">NCTC10288</strain>
    </source>
</reference>
<evidence type="ECO:0000313" key="1">
    <source>
        <dbReference type="EMBL" id="QPS59691.1"/>
    </source>
</evidence>
<dbReference type="GeneID" id="70782281"/>
<dbReference type="AlphaFoldDB" id="A0A2X4UKX0"/>
<evidence type="ECO:0000313" key="3">
    <source>
        <dbReference type="Proteomes" id="UP000249264"/>
    </source>
</evidence>
<dbReference type="Proteomes" id="UP000594905">
    <property type="component" value="Chromosome"/>
</dbReference>
<organism evidence="2 3">
    <name type="scientific">Corynebacterium minutissimum</name>
    <dbReference type="NCBI Taxonomy" id="38301"/>
    <lineage>
        <taxon>Bacteria</taxon>
        <taxon>Bacillati</taxon>
        <taxon>Actinomycetota</taxon>
        <taxon>Actinomycetes</taxon>
        <taxon>Mycobacteriales</taxon>
        <taxon>Corynebacteriaceae</taxon>
        <taxon>Corynebacterium</taxon>
    </lineage>
</organism>
<name>A0A2X4UKX0_9CORY</name>
<evidence type="ECO:0008006" key="5">
    <source>
        <dbReference type="Google" id="ProtNLM"/>
    </source>
</evidence>
<protein>
    <recommendedName>
        <fullName evidence="5">FHA domain-containing protein</fullName>
    </recommendedName>
</protein>
<dbReference type="EMBL" id="LS483460">
    <property type="protein sequence ID" value="SQH98574.1"/>
    <property type="molecule type" value="Genomic_DNA"/>
</dbReference>
<evidence type="ECO:0000313" key="2">
    <source>
        <dbReference type="EMBL" id="SQH98574.1"/>
    </source>
</evidence>
<sequence length="113" mass="12451">MQRELHLISPAGNSIIVRPGQQLVAGRDGDFPLAPEDASMHRHFLRFWQQEDNWMVSNVGSFLAAELSSPRSRTNGPIRLVPQSTAAIPEGTSMLCFTTPSGSYELTVTRSQP</sequence>
<dbReference type="EMBL" id="CP065689">
    <property type="protein sequence ID" value="QPS59691.1"/>
    <property type="molecule type" value="Genomic_DNA"/>
</dbReference>
<keyword evidence="4" id="KW-1185">Reference proteome</keyword>
<dbReference type="Proteomes" id="UP000249264">
    <property type="component" value="Chromosome 1"/>
</dbReference>
<accession>A0A2X4UKX0</accession>
<dbReference type="OrthoDB" id="4414203at2"/>
<dbReference type="KEGG" id="cmin:NCTC10288_00338"/>
<evidence type="ECO:0000313" key="4">
    <source>
        <dbReference type="Proteomes" id="UP000594905"/>
    </source>
</evidence>
<gene>
    <name evidence="1" type="ORF">I6G51_00230</name>
    <name evidence="2" type="ORF">NCTC10288_00338</name>
</gene>
<reference evidence="1 4" key="2">
    <citation type="submission" date="2020-12" db="EMBL/GenBank/DDBJ databases">
        <title>FDA dAtabase for Regulatory Grade micrObial Sequences (FDA-ARGOS): Supporting development and validation of Infectious Disease Dx tests.</title>
        <authorList>
            <person name="Sproer C."/>
            <person name="Gronow S."/>
            <person name="Severitt S."/>
            <person name="Schroder I."/>
            <person name="Tallon L."/>
            <person name="Sadzewicz L."/>
            <person name="Zhao X."/>
            <person name="Boylan J."/>
            <person name="Ott S."/>
            <person name="Bowen H."/>
            <person name="Vavikolanu K."/>
            <person name="Mehta A."/>
            <person name="Aluvathingal J."/>
            <person name="Nadendla S."/>
            <person name="Lowell S."/>
            <person name="Myers T."/>
            <person name="Yan Y."/>
            <person name="Sichtig H."/>
        </authorList>
    </citation>
    <scope>NUCLEOTIDE SEQUENCE [LARGE SCALE GENOMIC DNA]</scope>
    <source>
        <strain evidence="1 4">FDAARGOS_894</strain>
    </source>
</reference>
<dbReference type="RefSeq" id="WP_039676617.1">
    <property type="nucleotide sequence ID" value="NZ_CP065689.1"/>
</dbReference>